<gene>
    <name evidence="1" type="ORF">SA2016_0997</name>
</gene>
<evidence type="ECO:0000313" key="2">
    <source>
        <dbReference type="Proteomes" id="UP000070134"/>
    </source>
</evidence>
<sequence>MDGKGYTNARLAKTVLNQILSYAIRHDLYTDSSPVLEVDLAHRVRVHPDVV</sequence>
<reference evidence="1 2" key="1">
    <citation type="submission" date="2016-02" db="EMBL/GenBank/DDBJ databases">
        <title>Complete genome of Sinomonas atrocyanea KCTC 3377.</title>
        <authorList>
            <person name="Kim K.M."/>
        </authorList>
    </citation>
    <scope>NUCLEOTIDE SEQUENCE [LARGE SCALE GENOMIC DNA]</scope>
    <source>
        <strain evidence="1 2">KCTC 3377</strain>
    </source>
</reference>
<evidence type="ECO:0000313" key="1">
    <source>
        <dbReference type="EMBL" id="AMM31682.1"/>
    </source>
</evidence>
<dbReference type="STRING" id="37927.SA2016_0997"/>
<dbReference type="KEGG" id="satk:SA2016_0997"/>
<accession>A0A127A207</accession>
<dbReference type="RefSeq" id="WP_157089115.1">
    <property type="nucleotide sequence ID" value="NZ_BJMO01000043.1"/>
</dbReference>
<dbReference type="Proteomes" id="UP000070134">
    <property type="component" value="Chromosome"/>
</dbReference>
<proteinExistence type="predicted"/>
<dbReference type="EMBL" id="CP014518">
    <property type="protein sequence ID" value="AMM31682.1"/>
    <property type="molecule type" value="Genomic_DNA"/>
</dbReference>
<protein>
    <submittedName>
        <fullName evidence="1">Uncharacterized protein</fullName>
    </submittedName>
</protein>
<keyword evidence="2" id="KW-1185">Reference proteome</keyword>
<dbReference type="AlphaFoldDB" id="A0A127A207"/>
<organism evidence="1 2">
    <name type="scientific">Sinomonas atrocyanea</name>
    <dbReference type="NCBI Taxonomy" id="37927"/>
    <lineage>
        <taxon>Bacteria</taxon>
        <taxon>Bacillati</taxon>
        <taxon>Actinomycetota</taxon>
        <taxon>Actinomycetes</taxon>
        <taxon>Micrococcales</taxon>
        <taxon>Micrococcaceae</taxon>
        <taxon>Sinomonas</taxon>
    </lineage>
</organism>
<name>A0A127A207_9MICC</name>